<dbReference type="InterPro" id="IPR025654">
    <property type="entry name" value="PEX2/10"/>
</dbReference>
<evidence type="ECO:0000256" key="17">
    <source>
        <dbReference type="ARBA" id="ARBA00023140"/>
    </source>
</evidence>
<evidence type="ECO:0000256" key="6">
    <source>
        <dbReference type="ARBA" id="ARBA00022448"/>
    </source>
</evidence>
<evidence type="ECO:0000256" key="18">
    <source>
        <dbReference type="PROSITE-ProRule" id="PRU00175"/>
    </source>
</evidence>
<keyword evidence="12" id="KW-0833">Ubl conjugation pathway</keyword>
<evidence type="ECO:0000256" key="8">
    <source>
        <dbReference type="ARBA" id="ARBA00022679"/>
    </source>
</evidence>
<dbReference type="GO" id="GO:0008270">
    <property type="term" value="F:zinc ion binding"/>
    <property type="evidence" value="ECO:0007669"/>
    <property type="project" value="UniProtKB-KW"/>
</dbReference>
<comment type="similarity">
    <text evidence="4">Belongs to the pex2/pex10/pex12 family.</text>
</comment>
<dbReference type="Gene3D" id="3.30.40.10">
    <property type="entry name" value="Zinc/RING finger domain, C3HC4 (zinc finger)"/>
    <property type="match status" value="1"/>
</dbReference>
<keyword evidence="17" id="KW-0576">Peroxisome</keyword>
<keyword evidence="15" id="KW-1133">Transmembrane helix</keyword>
<evidence type="ECO:0000256" key="1">
    <source>
        <dbReference type="ARBA" id="ARBA00000900"/>
    </source>
</evidence>
<feature type="domain" description="RING-type" evidence="19">
    <location>
        <begin position="340"/>
        <end position="379"/>
    </location>
</feature>
<name>A0AAV1TDP9_9STRA</name>
<dbReference type="SMART" id="SM00184">
    <property type="entry name" value="RING"/>
    <property type="match status" value="1"/>
</dbReference>
<evidence type="ECO:0000256" key="3">
    <source>
        <dbReference type="ARBA" id="ARBA00004906"/>
    </source>
</evidence>
<keyword evidence="11 18" id="KW-0863">Zinc-finger</keyword>
<keyword evidence="14" id="KW-0653">Protein transport</keyword>
<keyword evidence="13" id="KW-0862">Zinc</keyword>
<evidence type="ECO:0000259" key="19">
    <source>
        <dbReference type="PROSITE" id="PS50089"/>
    </source>
</evidence>
<evidence type="ECO:0000256" key="14">
    <source>
        <dbReference type="ARBA" id="ARBA00022927"/>
    </source>
</evidence>
<dbReference type="PROSITE" id="PS50089">
    <property type="entry name" value="ZF_RING_2"/>
    <property type="match status" value="1"/>
</dbReference>
<keyword evidence="8" id="KW-0808">Transferase</keyword>
<evidence type="ECO:0000256" key="11">
    <source>
        <dbReference type="ARBA" id="ARBA00022771"/>
    </source>
</evidence>
<keyword evidence="10" id="KW-0479">Metal-binding</keyword>
<dbReference type="PANTHER" id="PTHR23350">
    <property type="entry name" value="PEROXISOME ASSEMBLY PROTEIN 10"/>
    <property type="match status" value="1"/>
</dbReference>
<dbReference type="InterPro" id="IPR013083">
    <property type="entry name" value="Znf_RING/FYVE/PHD"/>
</dbReference>
<dbReference type="CDD" id="cd16527">
    <property type="entry name" value="RING-HC_PEX10"/>
    <property type="match status" value="1"/>
</dbReference>
<dbReference type="GO" id="GO:0061630">
    <property type="term" value="F:ubiquitin protein ligase activity"/>
    <property type="evidence" value="ECO:0007669"/>
    <property type="project" value="UniProtKB-EC"/>
</dbReference>
<proteinExistence type="inferred from homology"/>
<accession>A0AAV1TDP9</accession>
<evidence type="ECO:0000256" key="4">
    <source>
        <dbReference type="ARBA" id="ARBA00008704"/>
    </source>
</evidence>
<evidence type="ECO:0000256" key="10">
    <source>
        <dbReference type="ARBA" id="ARBA00022723"/>
    </source>
</evidence>
<protein>
    <recommendedName>
        <fullName evidence="5">RING-type E3 ubiquitin transferase</fullName>
        <ecNumber evidence="5">2.3.2.27</ecNumber>
    </recommendedName>
</protein>
<dbReference type="Pfam" id="PF13639">
    <property type="entry name" value="zf-RING_2"/>
    <property type="match status" value="1"/>
</dbReference>
<dbReference type="InterPro" id="IPR017907">
    <property type="entry name" value="Znf_RING_CS"/>
</dbReference>
<dbReference type="PROSITE" id="PS00518">
    <property type="entry name" value="ZF_RING_1"/>
    <property type="match status" value="1"/>
</dbReference>
<gene>
    <name evidence="20" type="ORF">PM001_LOCUS5168</name>
</gene>
<dbReference type="GO" id="GO:0005778">
    <property type="term" value="C:peroxisomal membrane"/>
    <property type="evidence" value="ECO:0007669"/>
    <property type="project" value="UniProtKB-SubCell"/>
</dbReference>
<dbReference type="InterPro" id="IPR006845">
    <property type="entry name" value="Pex_N"/>
</dbReference>
<comment type="subcellular location">
    <subcellularLocation>
        <location evidence="2">Peroxisome membrane</location>
        <topology evidence="2">Multi-pass membrane protein</topology>
    </subcellularLocation>
</comment>
<dbReference type="Pfam" id="PF04757">
    <property type="entry name" value="Pex2_Pex12"/>
    <property type="match status" value="1"/>
</dbReference>
<evidence type="ECO:0000313" key="21">
    <source>
        <dbReference type="Proteomes" id="UP001162060"/>
    </source>
</evidence>
<dbReference type="EC" id="2.3.2.27" evidence="5"/>
<evidence type="ECO:0000256" key="16">
    <source>
        <dbReference type="ARBA" id="ARBA00023136"/>
    </source>
</evidence>
<dbReference type="EMBL" id="CAKLBY020000042">
    <property type="protein sequence ID" value="CAK7915340.1"/>
    <property type="molecule type" value="Genomic_DNA"/>
</dbReference>
<keyword evidence="6" id="KW-0813">Transport</keyword>
<comment type="pathway">
    <text evidence="3">Protein modification; protein ubiquitination.</text>
</comment>
<evidence type="ECO:0000256" key="5">
    <source>
        <dbReference type="ARBA" id="ARBA00012483"/>
    </source>
</evidence>
<dbReference type="SUPFAM" id="SSF57850">
    <property type="entry name" value="RING/U-box"/>
    <property type="match status" value="1"/>
</dbReference>
<comment type="caution">
    <text evidence="20">The sequence shown here is derived from an EMBL/GenBank/DDBJ whole genome shotgun (WGS) entry which is preliminary data.</text>
</comment>
<evidence type="ECO:0000256" key="15">
    <source>
        <dbReference type="ARBA" id="ARBA00022989"/>
    </source>
</evidence>
<evidence type="ECO:0000256" key="9">
    <source>
        <dbReference type="ARBA" id="ARBA00022692"/>
    </source>
</evidence>
<evidence type="ECO:0000256" key="13">
    <source>
        <dbReference type="ARBA" id="ARBA00022833"/>
    </source>
</evidence>
<dbReference type="GO" id="GO:0016558">
    <property type="term" value="P:protein import into peroxisome matrix"/>
    <property type="evidence" value="ECO:0007669"/>
    <property type="project" value="InterPro"/>
</dbReference>
<dbReference type="AlphaFoldDB" id="A0AAV1TDP9"/>
<evidence type="ECO:0000256" key="7">
    <source>
        <dbReference type="ARBA" id="ARBA00022593"/>
    </source>
</evidence>
<dbReference type="PANTHER" id="PTHR23350:SF0">
    <property type="entry name" value="PEROXISOME BIOGENESIS FACTOR 10"/>
    <property type="match status" value="1"/>
</dbReference>
<sequence>MAASTYPPAGSCMELLLADDKDAVYTNELQQSLGEVVERFCGAHVLSQLLPELSAVATLLYGALSIGVQQPRQTLGEEFCSIVRVAKSRSNHVESVGSQRHVLSLACTVLPSYLVARSQSGWNNLSQLTRTPRERMEQQIRCRREAEVADTVNGGGVRGPLLERNMTIGSNVQRLLRRLDWFVSKLKAMRVWLESEAGAASCGFNLDCLQQWGADAHLAAFYVFAQYLHVSKRIAHVQYVFVRKDVMPGLNLSVLGYIMSLRLFATAVIELKRLHGHYRQKMKQRQKQQAESATTAFVSVTVQFARVPTSVVPAKVTSSSCQRRMGHGDADNSRRPRRKCALCLSELVSPAATVCGHIFCWDCIVGWCQKVKSECPMCRQETQPQQIKCVYNYA</sequence>
<organism evidence="20 21">
    <name type="scientific">Peronospora matthiolae</name>
    <dbReference type="NCBI Taxonomy" id="2874970"/>
    <lineage>
        <taxon>Eukaryota</taxon>
        <taxon>Sar</taxon>
        <taxon>Stramenopiles</taxon>
        <taxon>Oomycota</taxon>
        <taxon>Peronosporomycetes</taxon>
        <taxon>Peronosporales</taxon>
        <taxon>Peronosporaceae</taxon>
        <taxon>Peronospora</taxon>
    </lineage>
</organism>
<evidence type="ECO:0000313" key="20">
    <source>
        <dbReference type="EMBL" id="CAK7915340.1"/>
    </source>
</evidence>
<keyword evidence="16" id="KW-0472">Membrane</keyword>
<evidence type="ECO:0000256" key="12">
    <source>
        <dbReference type="ARBA" id="ARBA00022786"/>
    </source>
</evidence>
<dbReference type="InterPro" id="IPR001841">
    <property type="entry name" value="Znf_RING"/>
</dbReference>
<keyword evidence="7" id="KW-0962">Peroxisome biogenesis</keyword>
<dbReference type="Proteomes" id="UP001162060">
    <property type="component" value="Unassembled WGS sequence"/>
</dbReference>
<reference evidence="20" key="1">
    <citation type="submission" date="2024-01" db="EMBL/GenBank/DDBJ databases">
        <authorList>
            <person name="Webb A."/>
        </authorList>
    </citation>
    <scope>NUCLEOTIDE SEQUENCE</scope>
    <source>
        <strain evidence="20">Pm1</strain>
    </source>
</reference>
<comment type="catalytic activity">
    <reaction evidence="1">
        <text>S-ubiquitinyl-[E2 ubiquitin-conjugating enzyme]-L-cysteine + [acceptor protein]-L-lysine = [E2 ubiquitin-conjugating enzyme]-L-cysteine + N(6)-ubiquitinyl-[acceptor protein]-L-lysine.</text>
        <dbReference type="EC" id="2.3.2.27"/>
    </reaction>
</comment>
<evidence type="ECO:0000256" key="2">
    <source>
        <dbReference type="ARBA" id="ARBA00004585"/>
    </source>
</evidence>
<keyword evidence="9" id="KW-0812">Transmembrane</keyword>